<accession>A0A1S2DQV4</accession>
<dbReference type="SMART" id="SM00054">
    <property type="entry name" value="EFh"/>
    <property type="match status" value="2"/>
</dbReference>
<dbReference type="AlphaFoldDB" id="A0A1S2DQV4"/>
<name>A0A1S2DQV4_AGRVI</name>
<evidence type="ECO:0000256" key="1">
    <source>
        <dbReference type="SAM" id="MobiDB-lite"/>
    </source>
</evidence>
<feature type="region of interest" description="Disordered" evidence="1">
    <location>
        <begin position="117"/>
        <end position="215"/>
    </location>
</feature>
<dbReference type="InterPro" id="IPR018247">
    <property type="entry name" value="EF_Hand_1_Ca_BS"/>
</dbReference>
<feature type="compositionally biased region" description="Basic and acidic residues" evidence="1">
    <location>
        <begin position="176"/>
        <end position="192"/>
    </location>
</feature>
<dbReference type="EMBL" id="WPHR01000006">
    <property type="protein sequence ID" value="MUZ73178.1"/>
    <property type="molecule type" value="Genomic_DNA"/>
</dbReference>
<evidence type="ECO:0000313" key="3">
    <source>
        <dbReference type="EMBL" id="MUZ73178.1"/>
    </source>
</evidence>
<proteinExistence type="predicted"/>
<dbReference type="GO" id="GO:0005509">
    <property type="term" value="F:calcium ion binding"/>
    <property type="evidence" value="ECO:0007669"/>
    <property type="project" value="InterPro"/>
</dbReference>
<dbReference type="RefSeq" id="WP_070151477.1">
    <property type="nucleotide sequence ID" value="NZ_AP023268.1"/>
</dbReference>
<evidence type="ECO:0000256" key="2">
    <source>
        <dbReference type="SAM" id="SignalP"/>
    </source>
</evidence>
<dbReference type="Pfam" id="PF13202">
    <property type="entry name" value="EF-hand_5"/>
    <property type="match status" value="4"/>
</dbReference>
<feature type="chain" id="PRO_5043893113" evidence="2">
    <location>
        <begin position="27"/>
        <end position="267"/>
    </location>
</feature>
<feature type="compositionally biased region" description="Low complexity" evidence="1">
    <location>
        <begin position="126"/>
        <end position="145"/>
    </location>
</feature>
<feature type="compositionally biased region" description="Low complexity" evidence="1">
    <location>
        <begin position="160"/>
        <end position="172"/>
    </location>
</feature>
<dbReference type="PROSITE" id="PS00018">
    <property type="entry name" value="EF_HAND_1"/>
    <property type="match status" value="2"/>
</dbReference>
<evidence type="ECO:0000313" key="4">
    <source>
        <dbReference type="Proteomes" id="UP000477951"/>
    </source>
</evidence>
<organism evidence="3 4">
    <name type="scientific">Agrobacterium vitis</name>
    <name type="common">Rhizobium vitis</name>
    <dbReference type="NCBI Taxonomy" id="373"/>
    <lineage>
        <taxon>Bacteria</taxon>
        <taxon>Pseudomonadati</taxon>
        <taxon>Pseudomonadota</taxon>
        <taxon>Alphaproteobacteria</taxon>
        <taxon>Hyphomicrobiales</taxon>
        <taxon>Rhizobiaceae</taxon>
        <taxon>Rhizobium/Agrobacterium group</taxon>
        <taxon>Agrobacterium</taxon>
    </lineage>
</organism>
<dbReference type="Proteomes" id="UP000477951">
    <property type="component" value="Unassembled WGS sequence"/>
</dbReference>
<gene>
    <name evidence="3" type="ORF">GOZ90_10830</name>
</gene>
<sequence>MSAKKTTIAALAATLLVSASSGAVFAKDVKAPPPPPPRPEEMRDACGPRPMMMHGPAAMFIFALQQFDTNKDGKISKEEAKDAEDKLFTAIDTDKDGVLTPGELRKFHEARMEAMRAEMPKPPAPEGAAPADPNGPKPDAATDKATPPPPGGPGAEDDAMGAPDDGMADCGPNRPGPERWAKERGPEGERMGGPKGPHGHRPMMAMGPMGGPMGAMRLLEKVDTDENGQISKAEADAALDKLFTRLDTNKDGFISADDFPKGPSLLP</sequence>
<dbReference type="InterPro" id="IPR011992">
    <property type="entry name" value="EF-hand-dom_pair"/>
</dbReference>
<dbReference type="PROSITE" id="PS50222">
    <property type="entry name" value="EF_HAND_2"/>
    <property type="match status" value="2"/>
</dbReference>
<feature type="signal peptide" evidence="2">
    <location>
        <begin position="1"/>
        <end position="26"/>
    </location>
</feature>
<dbReference type="InterPro" id="IPR002048">
    <property type="entry name" value="EF_hand_dom"/>
</dbReference>
<dbReference type="SUPFAM" id="SSF47473">
    <property type="entry name" value="EF-hand"/>
    <property type="match status" value="1"/>
</dbReference>
<keyword evidence="2" id="KW-0732">Signal</keyword>
<dbReference type="Gene3D" id="1.10.238.10">
    <property type="entry name" value="EF-hand"/>
    <property type="match status" value="2"/>
</dbReference>
<protein>
    <submittedName>
        <fullName evidence="3">Calcium-binding protein</fullName>
    </submittedName>
</protein>
<reference evidence="3 4" key="1">
    <citation type="submission" date="2019-12" db="EMBL/GenBank/DDBJ databases">
        <title>Whole-genome sequencing of Allorhizobium vitis.</title>
        <authorList>
            <person name="Gan H.M."/>
            <person name="Szegedi E."/>
            <person name="Burr T."/>
            <person name="Savka M.A."/>
        </authorList>
    </citation>
    <scope>NUCLEOTIDE SEQUENCE [LARGE SCALE GENOMIC DNA]</scope>
    <source>
        <strain evidence="3 4">CG516</strain>
    </source>
</reference>
<comment type="caution">
    <text evidence="3">The sequence shown here is derived from an EMBL/GenBank/DDBJ whole genome shotgun (WGS) entry which is preliminary data.</text>
</comment>